<dbReference type="Gene3D" id="3.30.559.30">
    <property type="entry name" value="Nonribosomal peptide synthetase, condensation domain"/>
    <property type="match status" value="1"/>
</dbReference>
<organism evidence="3 4">
    <name type="scientific">Rickenella mellea</name>
    <dbReference type="NCBI Taxonomy" id="50990"/>
    <lineage>
        <taxon>Eukaryota</taxon>
        <taxon>Fungi</taxon>
        <taxon>Dikarya</taxon>
        <taxon>Basidiomycota</taxon>
        <taxon>Agaricomycotina</taxon>
        <taxon>Agaricomycetes</taxon>
        <taxon>Hymenochaetales</taxon>
        <taxon>Rickenellaceae</taxon>
        <taxon>Rickenella</taxon>
    </lineage>
</organism>
<evidence type="ECO:0000313" key="3">
    <source>
        <dbReference type="EMBL" id="TDL16435.1"/>
    </source>
</evidence>
<evidence type="ECO:0000256" key="1">
    <source>
        <dbReference type="ARBA" id="ARBA00006439"/>
    </source>
</evidence>
<dbReference type="EMBL" id="ML170243">
    <property type="protein sequence ID" value="TDL16435.1"/>
    <property type="molecule type" value="Genomic_DNA"/>
</dbReference>
<dbReference type="AlphaFoldDB" id="A0A4Y7PML5"/>
<dbReference type="Proteomes" id="UP000294933">
    <property type="component" value="Unassembled WGS sequence"/>
</dbReference>
<protein>
    <recommendedName>
        <fullName evidence="5">CoA-dependent acyltransferase</fullName>
    </recommendedName>
</protein>
<dbReference type="InterPro" id="IPR023213">
    <property type="entry name" value="CAT-like_dom_sf"/>
</dbReference>
<comment type="similarity">
    <text evidence="1">Belongs to the trichothecene O-acetyltransferase family.</text>
</comment>
<gene>
    <name evidence="3" type="ORF">BD410DRAFT_888762</name>
</gene>
<dbReference type="GO" id="GO:0043386">
    <property type="term" value="P:mycotoxin biosynthetic process"/>
    <property type="evidence" value="ECO:0007669"/>
    <property type="project" value="InterPro"/>
</dbReference>
<reference evidence="3 4" key="1">
    <citation type="submission" date="2018-06" db="EMBL/GenBank/DDBJ databases">
        <title>A transcriptomic atlas of mushroom development highlights an independent origin of complex multicellularity.</title>
        <authorList>
            <consortium name="DOE Joint Genome Institute"/>
            <person name="Krizsan K."/>
            <person name="Almasi E."/>
            <person name="Merenyi Z."/>
            <person name="Sahu N."/>
            <person name="Viragh M."/>
            <person name="Koszo T."/>
            <person name="Mondo S."/>
            <person name="Kiss B."/>
            <person name="Balint B."/>
            <person name="Kues U."/>
            <person name="Barry K."/>
            <person name="Hegedus J.C."/>
            <person name="Henrissat B."/>
            <person name="Johnson J."/>
            <person name="Lipzen A."/>
            <person name="Ohm R."/>
            <person name="Nagy I."/>
            <person name="Pangilinan J."/>
            <person name="Yan J."/>
            <person name="Xiong Y."/>
            <person name="Grigoriev I.V."/>
            <person name="Hibbett D.S."/>
            <person name="Nagy L.G."/>
        </authorList>
    </citation>
    <scope>NUCLEOTIDE SEQUENCE [LARGE SCALE GENOMIC DNA]</scope>
    <source>
        <strain evidence="3 4">SZMC22713</strain>
    </source>
</reference>
<evidence type="ECO:0000256" key="2">
    <source>
        <dbReference type="ARBA" id="ARBA00022679"/>
    </source>
</evidence>
<accession>A0A4Y7PML5</accession>
<dbReference type="Gene3D" id="3.30.559.10">
    <property type="entry name" value="Chloramphenicol acetyltransferase-like domain"/>
    <property type="match status" value="1"/>
</dbReference>
<dbReference type="PANTHER" id="PTHR42034">
    <property type="entry name" value="CHROMOSOME 7, WHOLE GENOME SHOTGUN SEQUENCE-RELATED"/>
    <property type="match status" value="1"/>
</dbReference>
<dbReference type="VEuPathDB" id="FungiDB:BD410DRAFT_888762"/>
<evidence type="ECO:0008006" key="5">
    <source>
        <dbReference type="Google" id="ProtNLM"/>
    </source>
</evidence>
<dbReference type="Pfam" id="PF07428">
    <property type="entry name" value="Tri3"/>
    <property type="match status" value="1"/>
</dbReference>
<evidence type="ECO:0000313" key="4">
    <source>
        <dbReference type="Proteomes" id="UP000294933"/>
    </source>
</evidence>
<keyword evidence="2" id="KW-0808">Transferase</keyword>
<dbReference type="PANTHER" id="PTHR42034:SF1">
    <property type="entry name" value="CONDENSATION DOMAIN-CONTAINING PROTEIN"/>
    <property type="match status" value="1"/>
</dbReference>
<proteinExistence type="inferred from homology"/>
<dbReference type="InterPro" id="IPR009992">
    <property type="entry name" value="Tri3/Sat12/Sat16/Mac1"/>
</dbReference>
<dbReference type="OrthoDB" id="2548233at2759"/>
<name>A0A4Y7PML5_9AGAM</name>
<dbReference type="GO" id="GO:0016407">
    <property type="term" value="F:acetyltransferase activity"/>
    <property type="evidence" value="ECO:0007669"/>
    <property type="project" value="InterPro"/>
</dbReference>
<keyword evidence="4" id="KW-1185">Reference proteome</keyword>
<dbReference type="STRING" id="50990.A0A4Y7PML5"/>
<sequence length="528" mass="58900">MPTSNDMKLPTSNSPYKWRRDEMHIGSMRYKRQIVAGEVISDVYNATKHGEMTLFLGVYATLSSPITHNELLTQLRRAWVALRWDVPTIAAQTLHDGKNIAKPKTWMTYDIAQSHTDVDKWAEETVMLREDITDLDQLRYEVGQGPMPRADLVPQSFLYLAPSTSTTFGVLMHVSHINFDGASVKILMSKLFEHLAMYVSDPHYVSLQSAKIRWGRELENLLPATVDILRKPEPAQMDGHGKVLIPATPEEPQSGPAYDETLTKIVNDVANYAPHVHPFKTFIEPHYNLVTTKPISRRASHKFTVEESNKIISTVRAKQMTVNQLLLGAVCLLPIIDNPPADGPNSQAVVFVHGIVDCRQRLEKAYRHIDGYAGVCIGTSPIVVPVSIITSMQYSSMAEKVLAVASVVREQYRAQAALPALLGVSAEIMEMIATNPNTPPWTGPMFVGDGRGSKYLRESYPESGPVKVIEITDFFMSVNKTDLGPPFRATEWKGRIMLSADHNELAVEPSVVEGWMKLWAELVLSVTV</sequence>